<organism evidence="4 5">
    <name type="scientific">Candidatus Sulfotelmatobacter kueseliae</name>
    <dbReference type="NCBI Taxonomy" id="2042962"/>
    <lineage>
        <taxon>Bacteria</taxon>
        <taxon>Pseudomonadati</taxon>
        <taxon>Acidobacteriota</taxon>
        <taxon>Terriglobia</taxon>
        <taxon>Terriglobales</taxon>
        <taxon>Candidatus Korobacteraceae</taxon>
        <taxon>Candidatus Sulfotelmatobacter</taxon>
    </lineage>
</organism>
<feature type="domain" description="Response regulatory" evidence="3">
    <location>
        <begin position="8"/>
        <end position="124"/>
    </location>
</feature>
<dbReference type="InterPro" id="IPR011006">
    <property type="entry name" value="CheY-like_superfamily"/>
</dbReference>
<dbReference type="InterPro" id="IPR050595">
    <property type="entry name" value="Bact_response_regulator"/>
</dbReference>
<dbReference type="EMBL" id="OMOD01000107">
    <property type="protein sequence ID" value="SPF38293.1"/>
    <property type="molecule type" value="Genomic_DNA"/>
</dbReference>
<feature type="modified residue" description="4-aspartylphosphate" evidence="2">
    <location>
        <position position="59"/>
    </location>
</feature>
<dbReference type="PANTHER" id="PTHR44591:SF21">
    <property type="entry name" value="TWO-COMPONENT RESPONSE REGULATOR"/>
    <property type="match status" value="1"/>
</dbReference>
<proteinExistence type="predicted"/>
<dbReference type="PANTHER" id="PTHR44591">
    <property type="entry name" value="STRESS RESPONSE REGULATOR PROTEIN 1"/>
    <property type="match status" value="1"/>
</dbReference>
<dbReference type="SUPFAM" id="SSF52172">
    <property type="entry name" value="CheY-like"/>
    <property type="match status" value="1"/>
</dbReference>
<gene>
    <name evidence="4" type="ORF">SBA1_1950002</name>
</gene>
<evidence type="ECO:0000256" key="1">
    <source>
        <dbReference type="ARBA" id="ARBA00022553"/>
    </source>
</evidence>
<evidence type="ECO:0000313" key="4">
    <source>
        <dbReference type="EMBL" id="SPF38293.1"/>
    </source>
</evidence>
<dbReference type="CDD" id="cd17546">
    <property type="entry name" value="REC_hyHK_CKI1_RcsC-like"/>
    <property type="match status" value="1"/>
</dbReference>
<dbReference type="AlphaFoldDB" id="A0A2U3KF65"/>
<dbReference type="SMART" id="SM00448">
    <property type="entry name" value="REC"/>
    <property type="match status" value="1"/>
</dbReference>
<accession>A0A2U3KF65</accession>
<dbReference type="Proteomes" id="UP000238701">
    <property type="component" value="Unassembled WGS sequence"/>
</dbReference>
<evidence type="ECO:0000259" key="3">
    <source>
        <dbReference type="PROSITE" id="PS50110"/>
    </source>
</evidence>
<keyword evidence="1 2" id="KW-0597">Phosphoprotein</keyword>
<dbReference type="GO" id="GO:0000160">
    <property type="term" value="P:phosphorelay signal transduction system"/>
    <property type="evidence" value="ECO:0007669"/>
    <property type="project" value="InterPro"/>
</dbReference>
<dbReference type="PROSITE" id="PS50110">
    <property type="entry name" value="RESPONSE_REGULATORY"/>
    <property type="match status" value="1"/>
</dbReference>
<dbReference type="Gene3D" id="3.40.50.2300">
    <property type="match status" value="1"/>
</dbReference>
<name>A0A2U3KF65_9BACT</name>
<dbReference type="InterPro" id="IPR001789">
    <property type="entry name" value="Sig_transdc_resp-reg_receiver"/>
</dbReference>
<sequence>MATESKLAVLVVDDDPSVGATMSRLVQAAGYEPIYVNSAVAALNRLETGSSRIVAVLTDLHMDGMDGLGLARQISQQHPSMPVVLCSGDSGPSVDSLERQVGVTAVLSKPVRFQRLVDLLSVLAKK</sequence>
<dbReference type="OrthoDB" id="121690at2"/>
<reference evidence="5" key="1">
    <citation type="submission" date="2018-02" db="EMBL/GenBank/DDBJ databases">
        <authorList>
            <person name="Hausmann B."/>
        </authorList>
    </citation>
    <scope>NUCLEOTIDE SEQUENCE [LARGE SCALE GENOMIC DNA]</scope>
    <source>
        <strain evidence="5">Peat soil MAG SbA1</strain>
    </source>
</reference>
<evidence type="ECO:0000313" key="5">
    <source>
        <dbReference type="Proteomes" id="UP000238701"/>
    </source>
</evidence>
<dbReference type="Pfam" id="PF00072">
    <property type="entry name" value="Response_reg"/>
    <property type="match status" value="1"/>
</dbReference>
<protein>
    <recommendedName>
        <fullName evidence="3">Response regulatory domain-containing protein</fullName>
    </recommendedName>
</protein>
<evidence type="ECO:0000256" key="2">
    <source>
        <dbReference type="PROSITE-ProRule" id="PRU00169"/>
    </source>
</evidence>